<dbReference type="AlphaFoldDB" id="A0AAV4UA31"/>
<dbReference type="Proteomes" id="UP001054837">
    <property type="component" value="Unassembled WGS sequence"/>
</dbReference>
<comment type="caution">
    <text evidence="1">The sequence shown here is derived from an EMBL/GenBank/DDBJ whole genome shotgun (WGS) entry which is preliminary data.</text>
</comment>
<evidence type="ECO:0000313" key="1">
    <source>
        <dbReference type="EMBL" id="GIY54622.1"/>
    </source>
</evidence>
<name>A0AAV4UA31_9ARAC</name>
<evidence type="ECO:0000313" key="2">
    <source>
        <dbReference type="Proteomes" id="UP001054837"/>
    </source>
</evidence>
<keyword evidence="2" id="KW-1185">Reference proteome</keyword>
<reference evidence="1 2" key="1">
    <citation type="submission" date="2021-06" db="EMBL/GenBank/DDBJ databases">
        <title>Caerostris darwini draft genome.</title>
        <authorList>
            <person name="Kono N."/>
            <person name="Arakawa K."/>
        </authorList>
    </citation>
    <scope>NUCLEOTIDE SEQUENCE [LARGE SCALE GENOMIC DNA]</scope>
</reference>
<proteinExistence type="predicted"/>
<dbReference type="EMBL" id="BPLQ01010949">
    <property type="protein sequence ID" value="GIY54622.1"/>
    <property type="molecule type" value="Genomic_DNA"/>
</dbReference>
<accession>A0AAV4UA31</accession>
<organism evidence="1 2">
    <name type="scientific">Caerostris darwini</name>
    <dbReference type="NCBI Taxonomy" id="1538125"/>
    <lineage>
        <taxon>Eukaryota</taxon>
        <taxon>Metazoa</taxon>
        <taxon>Ecdysozoa</taxon>
        <taxon>Arthropoda</taxon>
        <taxon>Chelicerata</taxon>
        <taxon>Arachnida</taxon>
        <taxon>Araneae</taxon>
        <taxon>Araneomorphae</taxon>
        <taxon>Entelegynae</taxon>
        <taxon>Araneoidea</taxon>
        <taxon>Araneidae</taxon>
        <taxon>Caerostris</taxon>
    </lineage>
</organism>
<protein>
    <submittedName>
        <fullName evidence="1">Uncharacterized protein</fullName>
    </submittedName>
</protein>
<gene>
    <name evidence="1" type="ORF">CDAR_434261</name>
</gene>
<sequence>MFDLALKNRFYYFVVGGAAAVPQLSSALNSPSAPKKFKNTGGGAEHRRMPACHGARGGVCRKSDSFACVILKGASPFFHEERGGIGTSLEGGRSYPYFVALERIVGMDIAEKV</sequence>